<feature type="non-terminal residue" evidence="1">
    <location>
        <position position="146"/>
    </location>
</feature>
<keyword evidence="2" id="KW-1185">Reference proteome</keyword>
<proteinExistence type="predicted"/>
<gene>
    <name evidence="1" type="ORF">T02_7575</name>
</gene>
<sequence>MLKTKAIHDNASRLYQIVCYYEEIMKEVLVISLNTSFEACRRKSIRYAAIYSQYQNGQKTKENGLVKSEKYYTKLYSLDNYFPLTIKHSELASTKTLSSSAETSHLTRAGSCFFTARAVSSISALSSPPSINSSQFVLASLAFCLM</sequence>
<evidence type="ECO:0000313" key="2">
    <source>
        <dbReference type="Proteomes" id="UP000054721"/>
    </source>
</evidence>
<name>A0A0V1KME6_9BILA</name>
<protein>
    <submittedName>
        <fullName evidence="1">Uncharacterized protein</fullName>
    </submittedName>
</protein>
<reference evidence="1 2" key="1">
    <citation type="submission" date="2015-05" db="EMBL/GenBank/DDBJ databases">
        <title>Evolution of Trichinella species and genotypes.</title>
        <authorList>
            <person name="Korhonen P.K."/>
            <person name="Edoardo P."/>
            <person name="Giuseppe L.R."/>
            <person name="Gasser R.B."/>
        </authorList>
    </citation>
    <scope>NUCLEOTIDE SEQUENCE [LARGE SCALE GENOMIC DNA]</scope>
    <source>
        <strain evidence="1">ISS10</strain>
    </source>
</reference>
<dbReference type="EMBL" id="JYDW01000413">
    <property type="protein sequence ID" value="KRZ48399.1"/>
    <property type="molecule type" value="Genomic_DNA"/>
</dbReference>
<accession>A0A0V1KME6</accession>
<organism evidence="1 2">
    <name type="scientific">Trichinella nativa</name>
    <dbReference type="NCBI Taxonomy" id="6335"/>
    <lineage>
        <taxon>Eukaryota</taxon>
        <taxon>Metazoa</taxon>
        <taxon>Ecdysozoa</taxon>
        <taxon>Nematoda</taxon>
        <taxon>Enoplea</taxon>
        <taxon>Dorylaimia</taxon>
        <taxon>Trichinellida</taxon>
        <taxon>Trichinellidae</taxon>
        <taxon>Trichinella</taxon>
    </lineage>
</organism>
<comment type="caution">
    <text evidence="1">The sequence shown here is derived from an EMBL/GenBank/DDBJ whole genome shotgun (WGS) entry which is preliminary data.</text>
</comment>
<evidence type="ECO:0000313" key="1">
    <source>
        <dbReference type="EMBL" id="KRZ48399.1"/>
    </source>
</evidence>
<dbReference type="AlphaFoldDB" id="A0A0V1KME6"/>
<dbReference type="Proteomes" id="UP000054721">
    <property type="component" value="Unassembled WGS sequence"/>
</dbReference>